<feature type="transmembrane region" description="Helical" evidence="7">
    <location>
        <begin position="149"/>
        <end position="169"/>
    </location>
</feature>
<feature type="transmembrane region" description="Helical" evidence="7">
    <location>
        <begin position="47"/>
        <end position="71"/>
    </location>
</feature>
<dbReference type="GO" id="GO:0005345">
    <property type="term" value="F:purine nucleobase transmembrane transporter activity"/>
    <property type="evidence" value="ECO:0007669"/>
    <property type="project" value="UniProtKB-UniRule"/>
</dbReference>
<keyword evidence="4 7" id="KW-0812">Transmembrane</keyword>
<protein>
    <recommendedName>
        <fullName evidence="7">Probable purine permease</fullName>
    </recommendedName>
</protein>
<name>A0AAV1WM47_LUPLU</name>
<comment type="caution">
    <text evidence="8">The sequence shown here is derived from an EMBL/GenBank/DDBJ whole genome shotgun (WGS) entry which is preliminary data.</text>
</comment>
<feature type="transmembrane region" description="Helical" evidence="7">
    <location>
        <begin position="260"/>
        <end position="281"/>
    </location>
</feature>
<dbReference type="PANTHER" id="PTHR31376">
    <property type="entry name" value="OS09G0467300 PROTEIN-RELATED"/>
    <property type="match status" value="1"/>
</dbReference>
<evidence type="ECO:0000313" key="9">
    <source>
        <dbReference type="Proteomes" id="UP001497480"/>
    </source>
</evidence>
<comment type="similarity">
    <text evidence="2 7">Belongs to the purine permeases (TC 2.A.7.14) family.</text>
</comment>
<evidence type="ECO:0000256" key="2">
    <source>
        <dbReference type="ARBA" id="ARBA00006213"/>
    </source>
</evidence>
<dbReference type="SUPFAM" id="SSF103481">
    <property type="entry name" value="Multidrug resistance efflux transporter EmrE"/>
    <property type="match status" value="1"/>
</dbReference>
<keyword evidence="9" id="KW-1185">Reference proteome</keyword>
<evidence type="ECO:0000256" key="3">
    <source>
        <dbReference type="ARBA" id="ARBA00022448"/>
    </source>
</evidence>
<dbReference type="GO" id="GO:0016020">
    <property type="term" value="C:membrane"/>
    <property type="evidence" value="ECO:0007669"/>
    <property type="project" value="UniProtKB-SubCell"/>
</dbReference>
<organism evidence="8 9">
    <name type="scientific">Lupinus luteus</name>
    <name type="common">European yellow lupine</name>
    <dbReference type="NCBI Taxonomy" id="3873"/>
    <lineage>
        <taxon>Eukaryota</taxon>
        <taxon>Viridiplantae</taxon>
        <taxon>Streptophyta</taxon>
        <taxon>Embryophyta</taxon>
        <taxon>Tracheophyta</taxon>
        <taxon>Spermatophyta</taxon>
        <taxon>Magnoliopsida</taxon>
        <taxon>eudicotyledons</taxon>
        <taxon>Gunneridae</taxon>
        <taxon>Pentapetalae</taxon>
        <taxon>rosids</taxon>
        <taxon>fabids</taxon>
        <taxon>Fabales</taxon>
        <taxon>Fabaceae</taxon>
        <taxon>Papilionoideae</taxon>
        <taxon>50 kb inversion clade</taxon>
        <taxon>genistoids sensu lato</taxon>
        <taxon>core genistoids</taxon>
        <taxon>Genisteae</taxon>
        <taxon>Lupinus</taxon>
    </lineage>
</organism>
<evidence type="ECO:0000256" key="7">
    <source>
        <dbReference type="RuleBase" id="RU368015"/>
    </source>
</evidence>
<evidence type="ECO:0000313" key="8">
    <source>
        <dbReference type="EMBL" id="CAL0309957.1"/>
    </source>
</evidence>
<sequence length="385" mass="42563">MAEVKDITKEETMKRILLTLSCIIQVITTCGGPLLMRLYFIHGGTHIWLLSFLQSAGFPIFFIPLFISYIIRRHNTATTTTTKMKMFTIKLPLFSIFAIIGILQGLDTIIYSISLSRLPVSTSALVIATQLAFTAIFAFLLVKQKFTAYSVNAIIMLILGAAVLALQGGGDRPIGESNKKYVMGFVMTLLAALLFGFILPLIELVYKKTKQDVTYSLVLEIQIVVGFFSTLLAIVGMIIANDFKAIPKEAKDFGLGESSYYVLLVASALICQICSLAVLGVIFCSSSLLSGIMVAMSIPLTEVLAVLFFKEKFQAVKGISLILSLWGFVSYFYGEFKQIKKKKKGSIPTRELPLTNEGNYSIPVSRPVMSQLNREATTHYQAYKI</sequence>
<feature type="transmembrane region" description="Helical" evidence="7">
    <location>
        <begin position="217"/>
        <end position="240"/>
    </location>
</feature>
<proteinExistence type="inferred from homology"/>
<feature type="transmembrane region" description="Helical" evidence="7">
    <location>
        <begin position="288"/>
        <end position="309"/>
    </location>
</feature>
<dbReference type="GO" id="GO:0015211">
    <property type="term" value="F:purine nucleoside transmembrane transporter activity"/>
    <property type="evidence" value="ECO:0007669"/>
    <property type="project" value="UniProtKB-UniRule"/>
</dbReference>
<gene>
    <name evidence="8" type="ORF">LLUT_LOCUS11017</name>
</gene>
<feature type="transmembrane region" description="Helical" evidence="7">
    <location>
        <begin position="315"/>
        <end position="334"/>
    </location>
</feature>
<dbReference type="PANTHER" id="PTHR31376:SF1">
    <property type="entry name" value="PURINE PERMEASE 2"/>
    <property type="match status" value="1"/>
</dbReference>
<accession>A0AAV1WM47</accession>
<feature type="transmembrane region" description="Helical" evidence="7">
    <location>
        <begin position="181"/>
        <end position="205"/>
    </location>
</feature>
<dbReference type="InterPro" id="IPR030182">
    <property type="entry name" value="PUP_plant"/>
</dbReference>
<keyword evidence="3 7" id="KW-0813">Transport</keyword>
<feature type="transmembrane region" description="Helical" evidence="7">
    <location>
        <begin position="91"/>
        <end position="114"/>
    </location>
</feature>
<evidence type="ECO:0000256" key="6">
    <source>
        <dbReference type="ARBA" id="ARBA00023136"/>
    </source>
</evidence>
<evidence type="ECO:0000256" key="4">
    <source>
        <dbReference type="ARBA" id="ARBA00022692"/>
    </source>
</evidence>
<keyword evidence="5 7" id="KW-1133">Transmembrane helix</keyword>
<evidence type="ECO:0000256" key="5">
    <source>
        <dbReference type="ARBA" id="ARBA00022989"/>
    </source>
</evidence>
<reference evidence="8 9" key="1">
    <citation type="submission" date="2024-03" db="EMBL/GenBank/DDBJ databases">
        <authorList>
            <person name="Martinez-Hernandez J."/>
        </authorList>
    </citation>
    <scope>NUCLEOTIDE SEQUENCE [LARGE SCALE GENOMIC DNA]</scope>
</reference>
<dbReference type="Pfam" id="PF16913">
    <property type="entry name" value="PUNUT"/>
    <property type="match status" value="1"/>
</dbReference>
<feature type="transmembrane region" description="Helical" evidence="7">
    <location>
        <begin position="16"/>
        <end position="41"/>
    </location>
</feature>
<dbReference type="Proteomes" id="UP001497480">
    <property type="component" value="Unassembled WGS sequence"/>
</dbReference>
<dbReference type="InterPro" id="IPR037185">
    <property type="entry name" value="EmrE-like"/>
</dbReference>
<keyword evidence="6 7" id="KW-0472">Membrane</keyword>
<feature type="transmembrane region" description="Helical" evidence="7">
    <location>
        <begin position="120"/>
        <end position="142"/>
    </location>
</feature>
<dbReference type="AlphaFoldDB" id="A0AAV1WM47"/>
<dbReference type="EMBL" id="CAXHTB010000007">
    <property type="protein sequence ID" value="CAL0309957.1"/>
    <property type="molecule type" value="Genomic_DNA"/>
</dbReference>
<comment type="subcellular location">
    <subcellularLocation>
        <location evidence="1 7">Membrane</location>
        <topology evidence="1 7">Multi-pass membrane protein</topology>
    </subcellularLocation>
</comment>
<evidence type="ECO:0000256" key="1">
    <source>
        <dbReference type="ARBA" id="ARBA00004141"/>
    </source>
</evidence>